<proteinExistence type="predicted"/>
<dbReference type="EMBL" id="LMWY01000003">
    <property type="protein sequence ID" value="KUO05841.1"/>
    <property type="molecule type" value="Genomic_DNA"/>
</dbReference>
<reference evidence="1 2" key="1">
    <citation type="submission" date="2015-10" db="EMBL/GenBank/DDBJ databases">
        <title>Draft genome sequence of Streptomyces caeruleatus NRRL B-24802, type strain for the species Streptomyces caeruleatus.</title>
        <authorList>
            <person name="Ruckert C."/>
            <person name="Winkler A."/>
            <person name="Kalinowski J."/>
            <person name="Kampfer P."/>
            <person name="Glaeser S."/>
        </authorList>
    </citation>
    <scope>NUCLEOTIDE SEQUENCE [LARGE SCALE GENOMIC DNA]</scope>
    <source>
        <strain evidence="1 2">NRRL B-24802</strain>
    </source>
</reference>
<organism evidence="1 2">
    <name type="scientific">Streptomyces caeruleatus</name>
    <dbReference type="NCBI Taxonomy" id="661399"/>
    <lineage>
        <taxon>Bacteria</taxon>
        <taxon>Bacillati</taxon>
        <taxon>Actinomycetota</taxon>
        <taxon>Actinomycetes</taxon>
        <taxon>Kitasatosporales</taxon>
        <taxon>Streptomycetaceae</taxon>
        <taxon>Streptomyces</taxon>
    </lineage>
</organism>
<dbReference type="Proteomes" id="UP000053429">
    <property type="component" value="Unassembled WGS sequence"/>
</dbReference>
<comment type="caution">
    <text evidence="1">The sequence shown here is derived from an EMBL/GenBank/DDBJ whole genome shotgun (WGS) entry which is preliminary data.</text>
</comment>
<keyword evidence="2" id="KW-1185">Reference proteome</keyword>
<protein>
    <submittedName>
        <fullName evidence="1">Uncharacterized protein</fullName>
    </submittedName>
</protein>
<dbReference type="AlphaFoldDB" id="A0A124IAJ0"/>
<evidence type="ECO:0000313" key="2">
    <source>
        <dbReference type="Proteomes" id="UP000053429"/>
    </source>
</evidence>
<gene>
    <name evidence="1" type="ORF">AQJ67_03205</name>
</gene>
<accession>A0A124IAJ0</accession>
<evidence type="ECO:0000313" key="1">
    <source>
        <dbReference type="EMBL" id="KUO05841.1"/>
    </source>
</evidence>
<sequence>MEDMANFSLQWPSDEASQTELAHMVLRSTEFTQRLECTLRRQITTLTERRQALITAAVTGQFDVSTASGRNVTEGVTV</sequence>
<name>A0A124IAJ0_9ACTN</name>
<dbReference type="STRING" id="661399.AQJ67_03205"/>